<reference evidence="2 3" key="1">
    <citation type="submission" date="2017-08" db="EMBL/GenBank/DDBJ databases">
        <title>Infants hospitalized years apart are colonized by the same room-sourced microbial strains.</title>
        <authorList>
            <person name="Brooks B."/>
            <person name="Olm M.R."/>
            <person name="Firek B.A."/>
            <person name="Baker R."/>
            <person name="Thomas B.C."/>
            <person name="Morowitz M.J."/>
            <person name="Banfield J.F."/>
        </authorList>
    </citation>
    <scope>NUCLEOTIDE SEQUENCE [LARGE SCALE GENOMIC DNA]</scope>
    <source>
        <strain evidence="2">S2_018_000_R2_104</strain>
    </source>
</reference>
<name>A0A2W4ZWZ1_9BACT</name>
<organism evidence="2 3">
    <name type="scientific">Micavibrio aeruginosavorus</name>
    <dbReference type="NCBI Taxonomy" id="349221"/>
    <lineage>
        <taxon>Bacteria</taxon>
        <taxon>Pseudomonadati</taxon>
        <taxon>Bdellovibrionota</taxon>
        <taxon>Bdellovibrionia</taxon>
        <taxon>Bdellovibrionales</taxon>
        <taxon>Pseudobdellovibrionaceae</taxon>
        <taxon>Micavibrio</taxon>
    </lineage>
</organism>
<accession>A0A2W4ZWZ1</accession>
<dbReference type="EMBL" id="QFNK01000090">
    <property type="protein sequence ID" value="PZO86813.1"/>
    <property type="molecule type" value="Genomic_DNA"/>
</dbReference>
<sequence length="124" mass="14447">MHKIISFGIMGLALTAGACTSPAVYMSDTDVISLSDEQLCDYNNNYRSESRTQAEIRRRDLNCNRHHRTCLKKGIQPNTEAMGFCEDMLRENERLRYDPPYDHFGMGLYGFSDYDRIRAVHRFR</sequence>
<feature type="signal peptide" evidence="1">
    <location>
        <begin position="1"/>
        <end position="18"/>
    </location>
</feature>
<protein>
    <recommendedName>
        <fullName evidence="4">Lipoprotein</fullName>
    </recommendedName>
</protein>
<evidence type="ECO:0000313" key="3">
    <source>
        <dbReference type="Proteomes" id="UP000249557"/>
    </source>
</evidence>
<comment type="caution">
    <text evidence="2">The sequence shown here is derived from an EMBL/GenBank/DDBJ whole genome shotgun (WGS) entry which is preliminary data.</text>
</comment>
<dbReference type="AlphaFoldDB" id="A0A2W4ZWZ1"/>
<dbReference type="Proteomes" id="UP000249557">
    <property type="component" value="Unassembled WGS sequence"/>
</dbReference>
<feature type="chain" id="PRO_5016051177" description="Lipoprotein" evidence="1">
    <location>
        <begin position="19"/>
        <end position="124"/>
    </location>
</feature>
<keyword evidence="1" id="KW-0732">Signal</keyword>
<evidence type="ECO:0000256" key="1">
    <source>
        <dbReference type="SAM" id="SignalP"/>
    </source>
</evidence>
<gene>
    <name evidence="2" type="ORF">DI626_05500</name>
</gene>
<evidence type="ECO:0000313" key="2">
    <source>
        <dbReference type="EMBL" id="PZO86813.1"/>
    </source>
</evidence>
<dbReference type="PROSITE" id="PS51257">
    <property type="entry name" value="PROKAR_LIPOPROTEIN"/>
    <property type="match status" value="1"/>
</dbReference>
<proteinExistence type="predicted"/>
<evidence type="ECO:0008006" key="4">
    <source>
        <dbReference type="Google" id="ProtNLM"/>
    </source>
</evidence>